<name>A0A0B8N0Y7_TALPI</name>
<dbReference type="Proteomes" id="UP000053095">
    <property type="component" value="Unassembled WGS sequence"/>
</dbReference>
<dbReference type="EMBL" id="DF933819">
    <property type="protein sequence ID" value="GAM37382.1"/>
    <property type="molecule type" value="Genomic_DNA"/>
</dbReference>
<protein>
    <submittedName>
        <fullName evidence="2">Uncharacterized protein</fullName>
    </submittedName>
</protein>
<evidence type="ECO:0000256" key="1">
    <source>
        <dbReference type="SAM" id="MobiDB-lite"/>
    </source>
</evidence>
<proteinExistence type="predicted"/>
<accession>A0A0B8N0Y7</accession>
<evidence type="ECO:0000313" key="2">
    <source>
        <dbReference type="EMBL" id="GAM37382.1"/>
    </source>
</evidence>
<organism evidence="2 3">
    <name type="scientific">Talaromyces pinophilus</name>
    <name type="common">Penicillium pinophilum</name>
    <dbReference type="NCBI Taxonomy" id="128442"/>
    <lineage>
        <taxon>Eukaryota</taxon>
        <taxon>Fungi</taxon>
        <taxon>Dikarya</taxon>
        <taxon>Ascomycota</taxon>
        <taxon>Pezizomycotina</taxon>
        <taxon>Eurotiomycetes</taxon>
        <taxon>Eurotiomycetidae</taxon>
        <taxon>Eurotiales</taxon>
        <taxon>Trichocomaceae</taxon>
        <taxon>Talaromyces</taxon>
        <taxon>Talaromyces sect. Talaromyces</taxon>
    </lineage>
</organism>
<reference evidence="3" key="1">
    <citation type="journal article" date="2015" name="Genome Announc.">
        <title>Draft genome sequence of Talaromyces cellulolyticus strain Y-94, a source of lignocellulosic biomass-degrading enzymes.</title>
        <authorList>
            <person name="Fujii T."/>
            <person name="Koike H."/>
            <person name="Sawayama S."/>
            <person name="Yano S."/>
            <person name="Inoue H."/>
        </authorList>
    </citation>
    <scope>NUCLEOTIDE SEQUENCE [LARGE SCALE GENOMIC DNA]</scope>
    <source>
        <strain evidence="3">Y-94</strain>
    </source>
</reference>
<evidence type="ECO:0000313" key="3">
    <source>
        <dbReference type="Proteomes" id="UP000053095"/>
    </source>
</evidence>
<feature type="compositionally biased region" description="Polar residues" evidence="1">
    <location>
        <begin position="153"/>
        <end position="167"/>
    </location>
</feature>
<feature type="compositionally biased region" description="Low complexity" evidence="1">
    <location>
        <begin position="142"/>
        <end position="152"/>
    </location>
</feature>
<gene>
    <name evidence="2" type="ORF">TCE0_023r07260</name>
</gene>
<feature type="region of interest" description="Disordered" evidence="1">
    <location>
        <begin position="142"/>
        <end position="186"/>
    </location>
</feature>
<keyword evidence="3" id="KW-1185">Reference proteome</keyword>
<sequence length="234" mass="25546">MQLSRERQEVSLVGSPSLTTGLTLLRGLPLGYLTQLEERLADTELALFEALATLRSLGYDETALIKASVKAGNESRQGKQARMEEWGKLPLRDGMSQDIRNWWLAKAENYITHQPTRGWTQAQHNPISVNYSPAATANIASNAAQASPATSAVETTVSTGTPPNHQGSLHYGNDSRQLPPPETVASREHTIPEVSTGYRSMMPRDAENSDLQVLDARDGDKAALLASTQSNLYF</sequence>
<dbReference type="AlphaFoldDB" id="A0A0B8N0Y7"/>